<feature type="region of interest" description="Disordered" evidence="1">
    <location>
        <begin position="1"/>
        <end position="30"/>
    </location>
</feature>
<feature type="compositionally biased region" description="Acidic residues" evidence="1">
    <location>
        <begin position="92"/>
        <end position="134"/>
    </location>
</feature>
<dbReference type="AlphaFoldDB" id="E3NCY8"/>
<accession>E3NCY8</accession>
<reference evidence="2" key="1">
    <citation type="submission" date="2007-07" db="EMBL/GenBank/DDBJ databases">
        <title>PCAP assembly of the Caenorhabditis remanei genome.</title>
        <authorList>
            <consortium name="The Caenorhabditis remanei Sequencing Consortium"/>
            <person name="Wilson R.K."/>
        </authorList>
    </citation>
    <scope>NUCLEOTIDE SEQUENCE [LARGE SCALE GENOMIC DNA]</scope>
    <source>
        <strain evidence="2">PB4641</strain>
    </source>
</reference>
<protein>
    <submittedName>
        <fullName evidence="2">Uncharacterized protein</fullName>
    </submittedName>
</protein>
<evidence type="ECO:0000256" key="1">
    <source>
        <dbReference type="SAM" id="MobiDB-lite"/>
    </source>
</evidence>
<evidence type="ECO:0000313" key="2">
    <source>
        <dbReference type="EMBL" id="EFO93402.1"/>
    </source>
</evidence>
<name>E3NCY8_CAERE</name>
<sequence>MSDPGPSRKRPADESDSDEETTPTKNKFVPNTLIFGPLCFKGNLPNAYFRRPLNSPVAENEIIESESDQSDAEIEILECESEQPDDDIQIIESESDQADDDIQIIESESDQADDENEILESESDQPDVEIEDFESQSASDQVDDESSEYLDESSAKVEMEHQDSALKANEPYSLETTDWVQILGSENTKPLPEKDKDMEYLRARKRMIAKQMSWTEFVPTVVAFWALHPLDRRVKNYQKARAKREKEKEQRFKANYCSLVTLLTLVRGTRMPGQCLYLKTEYNLKPLVMDVMLDYIKYYIQSLLFNFKSNGISCESIVSFYYNNVGYVTMPNCDYATTNYQANEYSLHDHAHAEIMDCTYNLEQVLYQKEHPSLSKQVDEALKQYAKNQYRHVRYVGSYPRLKINIDGLQTELMVVDESSAAEASELALQRSLNQLSAEYETSLVEAQHKTPPSVWRRLPYQELNEKFLNKRKELLANYVKEPHMLPVVLDFWALHPFHRKCPVEEYVLAEEERKLQIHRYLRHILLVAPEPAPREDQYPIPNKEMMEGTFKYTKRNFFNRKLVMKLINEHIRHVLGEMIESWSARYEEIICCYELAWDVCLPRQFSRVMYDRPILPLQRFSPYTTDEIEKAGNGLTKIGVFLRKCFDHYDIDVAEFHEMVDQLPRDYQFELDEAFELIKMSKKREHFLLRAFKQVNLLANSICFNEISLKNYGLKLKNSKFIDLMA</sequence>
<dbReference type="EMBL" id="DS268603">
    <property type="protein sequence ID" value="EFO93402.1"/>
    <property type="molecule type" value="Genomic_DNA"/>
</dbReference>
<proteinExistence type="predicted"/>
<keyword evidence="3" id="KW-1185">Reference proteome</keyword>
<feature type="compositionally biased region" description="Acidic residues" evidence="1">
    <location>
        <begin position="141"/>
        <end position="151"/>
    </location>
</feature>
<evidence type="ECO:0000313" key="3">
    <source>
        <dbReference type="Proteomes" id="UP000008281"/>
    </source>
</evidence>
<gene>
    <name evidence="2" type="ORF">CRE_24234</name>
</gene>
<dbReference type="InParanoid" id="E3NCY8"/>
<organism evidence="3">
    <name type="scientific">Caenorhabditis remanei</name>
    <name type="common">Caenorhabditis vulgaris</name>
    <dbReference type="NCBI Taxonomy" id="31234"/>
    <lineage>
        <taxon>Eukaryota</taxon>
        <taxon>Metazoa</taxon>
        <taxon>Ecdysozoa</taxon>
        <taxon>Nematoda</taxon>
        <taxon>Chromadorea</taxon>
        <taxon>Rhabditida</taxon>
        <taxon>Rhabditina</taxon>
        <taxon>Rhabditomorpha</taxon>
        <taxon>Rhabditoidea</taxon>
        <taxon>Rhabditidae</taxon>
        <taxon>Peloderinae</taxon>
        <taxon>Caenorhabditis</taxon>
    </lineage>
</organism>
<dbReference type="Proteomes" id="UP000008281">
    <property type="component" value="Unassembled WGS sequence"/>
</dbReference>
<feature type="region of interest" description="Disordered" evidence="1">
    <location>
        <begin position="92"/>
        <end position="153"/>
    </location>
</feature>
<dbReference type="HOGENOM" id="CLU_380939_0_0_1"/>